<dbReference type="InterPro" id="IPR015946">
    <property type="entry name" value="KH_dom-like_a/b"/>
</dbReference>
<evidence type="ECO:0000313" key="2">
    <source>
        <dbReference type="Proteomes" id="UP001172109"/>
    </source>
</evidence>
<gene>
    <name evidence="1" type="ORF">QZM56_09785</name>
</gene>
<dbReference type="PANTHER" id="PTHR34352:SF1">
    <property type="entry name" value="PROTEIN YHFA"/>
    <property type="match status" value="1"/>
</dbReference>
<organism evidence="1 2">
    <name type="scientific">Burkholderia contaminans</name>
    <dbReference type="NCBI Taxonomy" id="488447"/>
    <lineage>
        <taxon>Bacteria</taxon>
        <taxon>Pseudomonadati</taxon>
        <taxon>Pseudomonadota</taxon>
        <taxon>Betaproteobacteria</taxon>
        <taxon>Burkholderiales</taxon>
        <taxon>Burkholderiaceae</taxon>
        <taxon>Burkholderia</taxon>
        <taxon>Burkholderia cepacia complex</taxon>
    </lineage>
</organism>
<dbReference type="PANTHER" id="PTHR34352">
    <property type="entry name" value="PROTEIN YHFA"/>
    <property type="match status" value="1"/>
</dbReference>
<name>A0AAP4R0W3_9BURK</name>
<protein>
    <submittedName>
        <fullName evidence="1">OsmC family protein</fullName>
    </submittedName>
</protein>
<dbReference type="SUPFAM" id="SSF82784">
    <property type="entry name" value="OsmC-like"/>
    <property type="match status" value="1"/>
</dbReference>
<comment type="caution">
    <text evidence="1">The sequence shown here is derived from an EMBL/GenBank/DDBJ whole genome shotgun (WGS) entry which is preliminary data.</text>
</comment>
<sequence length="154" mass="16757">MPDRIRIRQRWSASMECKVSWMGQDSMAFSAETGSGHLVTMDGAPEGGGHNLAPRPMEMVLLGTGGCTAYDVVLILKKSRQEVSGCSVTLKAERASEDPKVFTKVHFHFTVTGRNLNPSTVERAINLSHDKYCSASIMIAKTAELTHSFDIVAG</sequence>
<dbReference type="InterPro" id="IPR036102">
    <property type="entry name" value="OsmC/Ohrsf"/>
</dbReference>
<dbReference type="EMBL" id="JAUJQS010000005">
    <property type="protein sequence ID" value="MDN7564786.1"/>
    <property type="molecule type" value="Genomic_DNA"/>
</dbReference>
<dbReference type="AlphaFoldDB" id="A0AAP4R0W3"/>
<accession>A0AAP4R0W3</accession>
<dbReference type="RefSeq" id="WP_171026767.1">
    <property type="nucleotide sequence ID" value="NZ_CADEUY010000010.1"/>
</dbReference>
<proteinExistence type="predicted"/>
<dbReference type="Pfam" id="PF02566">
    <property type="entry name" value="OsmC"/>
    <property type="match status" value="1"/>
</dbReference>
<dbReference type="InterPro" id="IPR003718">
    <property type="entry name" value="OsmC/Ohr_fam"/>
</dbReference>
<evidence type="ECO:0000313" key="1">
    <source>
        <dbReference type="EMBL" id="MDN7564786.1"/>
    </source>
</evidence>
<dbReference type="Gene3D" id="3.30.300.20">
    <property type="match status" value="1"/>
</dbReference>
<reference evidence="1" key="1">
    <citation type="submission" date="2023-07" db="EMBL/GenBank/DDBJ databases">
        <title>A collection of bacterial strains from the Burkholderia cepacia Research Laboratory and Repository.</title>
        <authorList>
            <person name="Lipuma J."/>
            <person name="Spilker T."/>
            <person name="Caverly L."/>
        </authorList>
    </citation>
    <scope>NUCLEOTIDE SEQUENCE</scope>
    <source>
        <strain evidence="1">AU44979</strain>
    </source>
</reference>
<dbReference type="Proteomes" id="UP001172109">
    <property type="component" value="Unassembled WGS sequence"/>
</dbReference>
<dbReference type="NCBIfam" id="NF008009">
    <property type="entry name" value="PRK10738.1"/>
    <property type="match status" value="1"/>
</dbReference>